<accession>A0AAP2CK89</accession>
<sequence length="156" mass="18008">MQPLILYHTKYGSSKLYAEWLREDLGRGEIRDLRGFDATGLRDFGQIVIVSSIYIGKVGAMDFMVHHWGELLEKQTYLLVVGSAEPGSEESKQAYMLIPREIREGLNGYYKLPGKIDFQKLSFIHKLMLWFKGIRRSEDKMDRAALQPVIQDLIRA</sequence>
<dbReference type="InterPro" id="IPR026816">
    <property type="entry name" value="Flavodoxin_dom"/>
</dbReference>
<name>A0AAP2CK89_9BACT</name>
<dbReference type="Proteomes" id="UP001319104">
    <property type="component" value="Unassembled WGS sequence"/>
</dbReference>
<feature type="domain" description="Flavodoxin" evidence="1">
    <location>
        <begin position="4"/>
        <end position="131"/>
    </location>
</feature>
<dbReference type="SUPFAM" id="SSF52218">
    <property type="entry name" value="Flavoproteins"/>
    <property type="match status" value="1"/>
</dbReference>
<proteinExistence type="predicted"/>
<evidence type="ECO:0000259" key="1">
    <source>
        <dbReference type="Pfam" id="PF12724"/>
    </source>
</evidence>
<reference evidence="2 3" key="1">
    <citation type="submission" date="2021-05" db="EMBL/GenBank/DDBJ databases">
        <authorList>
            <person name="Zhang Z.D."/>
            <person name="Osman G."/>
        </authorList>
    </citation>
    <scope>NUCLEOTIDE SEQUENCE [LARGE SCALE GENOMIC DNA]</scope>
    <source>
        <strain evidence="2 3">KCTC 32217</strain>
    </source>
</reference>
<dbReference type="RefSeq" id="WP_213944950.1">
    <property type="nucleotide sequence ID" value="NZ_JAHCMY010000003.1"/>
</dbReference>
<evidence type="ECO:0000313" key="3">
    <source>
        <dbReference type="Proteomes" id="UP001319104"/>
    </source>
</evidence>
<evidence type="ECO:0000313" key="2">
    <source>
        <dbReference type="EMBL" id="MBS9524100.1"/>
    </source>
</evidence>
<gene>
    <name evidence="2" type="ORF">KI659_08750</name>
</gene>
<organism evidence="2 3">
    <name type="scientific">Litoribacter ruber</name>
    <dbReference type="NCBI Taxonomy" id="702568"/>
    <lineage>
        <taxon>Bacteria</taxon>
        <taxon>Pseudomonadati</taxon>
        <taxon>Bacteroidota</taxon>
        <taxon>Cytophagia</taxon>
        <taxon>Cytophagales</taxon>
        <taxon>Cyclobacteriaceae</taxon>
        <taxon>Litoribacter</taxon>
    </lineage>
</organism>
<dbReference type="InterPro" id="IPR029039">
    <property type="entry name" value="Flavoprotein-like_sf"/>
</dbReference>
<comment type="caution">
    <text evidence="2">The sequence shown here is derived from an EMBL/GenBank/DDBJ whole genome shotgun (WGS) entry which is preliminary data.</text>
</comment>
<dbReference type="Pfam" id="PF12724">
    <property type="entry name" value="Flavodoxin_5"/>
    <property type="match status" value="1"/>
</dbReference>
<keyword evidence="3" id="KW-1185">Reference proteome</keyword>
<protein>
    <recommendedName>
        <fullName evidence="1">Flavodoxin domain-containing protein</fullName>
    </recommendedName>
</protein>
<dbReference type="AlphaFoldDB" id="A0AAP2CK89"/>
<dbReference type="EMBL" id="JAHCMY010000003">
    <property type="protein sequence ID" value="MBS9524100.1"/>
    <property type="molecule type" value="Genomic_DNA"/>
</dbReference>